<gene>
    <name evidence="2" type="ORF">GTA08_BOTSDO12572</name>
</gene>
<protein>
    <recommendedName>
        <fullName evidence="1">Heterokaryon incompatibility domain-containing protein</fullName>
    </recommendedName>
</protein>
<dbReference type="InterPro" id="IPR010730">
    <property type="entry name" value="HET"/>
</dbReference>
<comment type="caution">
    <text evidence="2">The sequence shown here is derived from an EMBL/GenBank/DDBJ whole genome shotgun (WGS) entry which is preliminary data.</text>
</comment>
<organism evidence="2 3">
    <name type="scientific">Botryosphaeria dothidea</name>
    <dbReference type="NCBI Taxonomy" id="55169"/>
    <lineage>
        <taxon>Eukaryota</taxon>
        <taxon>Fungi</taxon>
        <taxon>Dikarya</taxon>
        <taxon>Ascomycota</taxon>
        <taxon>Pezizomycotina</taxon>
        <taxon>Dothideomycetes</taxon>
        <taxon>Dothideomycetes incertae sedis</taxon>
        <taxon>Botryosphaeriales</taxon>
        <taxon>Botryosphaeriaceae</taxon>
        <taxon>Botryosphaeria</taxon>
    </lineage>
</organism>
<dbReference type="PANTHER" id="PTHR24148">
    <property type="entry name" value="ANKYRIN REPEAT DOMAIN-CONTAINING PROTEIN 39 HOMOLOG-RELATED"/>
    <property type="match status" value="1"/>
</dbReference>
<evidence type="ECO:0000313" key="3">
    <source>
        <dbReference type="Proteomes" id="UP000572817"/>
    </source>
</evidence>
<accession>A0A8H4J2K9</accession>
<dbReference type="PANTHER" id="PTHR24148:SF64">
    <property type="entry name" value="HETEROKARYON INCOMPATIBILITY DOMAIN-CONTAINING PROTEIN"/>
    <property type="match status" value="1"/>
</dbReference>
<reference evidence="2" key="1">
    <citation type="submission" date="2020-04" db="EMBL/GenBank/DDBJ databases">
        <title>Genome Assembly and Annotation of Botryosphaeria dothidea sdau 11-99, a Latent Pathogen of Apple Fruit Ring Rot in China.</title>
        <authorList>
            <person name="Yu C."/>
            <person name="Diao Y."/>
            <person name="Lu Q."/>
            <person name="Zhao J."/>
            <person name="Cui S."/>
            <person name="Peng C."/>
            <person name="He B."/>
            <person name="Liu H."/>
        </authorList>
    </citation>
    <scope>NUCLEOTIDE SEQUENCE [LARGE SCALE GENOMIC DNA]</scope>
    <source>
        <strain evidence="2">Sdau11-99</strain>
    </source>
</reference>
<dbReference type="OrthoDB" id="3790621at2759"/>
<evidence type="ECO:0000313" key="2">
    <source>
        <dbReference type="EMBL" id="KAF4311882.1"/>
    </source>
</evidence>
<evidence type="ECO:0000259" key="1">
    <source>
        <dbReference type="Pfam" id="PF06985"/>
    </source>
</evidence>
<keyword evidence="3" id="KW-1185">Reference proteome</keyword>
<proteinExistence type="predicted"/>
<dbReference type="EMBL" id="WWBZ02000008">
    <property type="protein sequence ID" value="KAF4311882.1"/>
    <property type="molecule type" value="Genomic_DNA"/>
</dbReference>
<dbReference type="Proteomes" id="UP000572817">
    <property type="component" value="Unassembled WGS sequence"/>
</dbReference>
<name>A0A8H4J2K9_9PEZI</name>
<sequence>MSLFRREGFTRKISPDSSALPFYLWDVELRCTVEVSSLNSHPSYTAISHTWGRWRTGDSVQLPGIAWDIPQNSLFDVATLPDILARIPTSTPYVWFDLVCIPQKTSSRANEEIAKQAAIFRNATHTIIWFNRITDWAGLQLAVQWMSRMYLGRDRGDQPTIPDASTGFFQAYHFDASASTDDMGAEGWYSSLWTLQEICLRPDMWLCNATWELFTVGGAGVPAAFNMIVALVGECRQIADQMAALRSSDMRQQLDLSASFLGREDRLKSLVAAGIYHRGFIELLELFDRTGMRDLHIIKKEYSLLLGSRRYCESRRAEAIMSVLDAKRWRSLPDPGGLVLGQYELEFVREVARSMGASFFGSLSSRAMEHGVRLDEALLPQGSLMPFEGSAGQPIESKTILNWEFGEEIDNPSVRTWRIQQDGSVEMPEAAKLTSTTDGSEGGGLISSMWLTYNDSGHHFLGTDLEWREGRRHQSAELQEWCRTWHPSSANFAVELGRVLGASRGILLKETKPGSSVMYKVGNYITSIHRFYGRKVMQTASTPSQKVDWTVL</sequence>
<dbReference type="InterPro" id="IPR052895">
    <property type="entry name" value="HetReg/Transcr_Mod"/>
</dbReference>
<dbReference type="Pfam" id="PF06985">
    <property type="entry name" value="HET"/>
    <property type="match status" value="1"/>
</dbReference>
<dbReference type="AlphaFoldDB" id="A0A8H4J2K9"/>
<feature type="domain" description="Heterokaryon incompatibility" evidence="1">
    <location>
        <begin position="44"/>
        <end position="197"/>
    </location>
</feature>